<dbReference type="Proteomes" id="UP001595850">
    <property type="component" value="Unassembled WGS sequence"/>
</dbReference>
<feature type="transmembrane region" description="Helical" evidence="9">
    <location>
        <begin position="78"/>
        <end position="101"/>
    </location>
</feature>
<organism evidence="10 11">
    <name type="scientific">Planomonospora corallina</name>
    <dbReference type="NCBI Taxonomy" id="1806052"/>
    <lineage>
        <taxon>Bacteria</taxon>
        <taxon>Bacillati</taxon>
        <taxon>Actinomycetota</taxon>
        <taxon>Actinomycetes</taxon>
        <taxon>Streptosporangiales</taxon>
        <taxon>Streptosporangiaceae</taxon>
        <taxon>Planomonospora</taxon>
    </lineage>
</organism>
<dbReference type="Pfam" id="PF01594">
    <property type="entry name" value="AI-2E_transport"/>
    <property type="match status" value="1"/>
</dbReference>
<dbReference type="PANTHER" id="PTHR21716">
    <property type="entry name" value="TRANSMEMBRANE PROTEIN"/>
    <property type="match status" value="1"/>
</dbReference>
<evidence type="ECO:0000256" key="3">
    <source>
        <dbReference type="ARBA" id="ARBA00022448"/>
    </source>
</evidence>
<feature type="transmembrane region" description="Helical" evidence="9">
    <location>
        <begin position="20"/>
        <end position="44"/>
    </location>
</feature>
<proteinExistence type="inferred from homology"/>
<keyword evidence="3" id="KW-0813">Transport</keyword>
<evidence type="ECO:0000256" key="6">
    <source>
        <dbReference type="ARBA" id="ARBA00022989"/>
    </source>
</evidence>
<feature type="region of interest" description="Disordered" evidence="8">
    <location>
        <begin position="350"/>
        <end position="384"/>
    </location>
</feature>
<evidence type="ECO:0000256" key="8">
    <source>
        <dbReference type="SAM" id="MobiDB-lite"/>
    </source>
</evidence>
<dbReference type="InterPro" id="IPR002549">
    <property type="entry name" value="AI-2E-like"/>
</dbReference>
<feature type="compositionally biased region" description="Pro residues" evidence="8">
    <location>
        <begin position="375"/>
        <end position="384"/>
    </location>
</feature>
<keyword evidence="4" id="KW-1003">Cell membrane</keyword>
<evidence type="ECO:0000256" key="1">
    <source>
        <dbReference type="ARBA" id="ARBA00004651"/>
    </source>
</evidence>
<evidence type="ECO:0000256" key="7">
    <source>
        <dbReference type="ARBA" id="ARBA00023136"/>
    </source>
</evidence>
<feature type="transmembrane region" description="Helical" evidence="9">
    <location>
        <begin position="50"/>
        <end position="71"/>
    </location>
</feature>
<evidence type="ECO:0000313" key="11">
    <source>
        <dbReference type="Proteomes" id="UP001595850"/>
    </source>
</evidence>
<evidence type="ECO:0000256" key="5">
    <source>
        <dbReference type="ARBA" id="ARBA00022692"/>
    </source>
</evidence>
<sequence length="384" mass="39311">MSEHSRPPDPSGWRATPGALRTAAVAGACLLVLTAVVALVAWLLILLAPLTLAVVAALLLTALLGPVAALLRRLRAPAWLSALGTVLFLLFVVAGPLTLVANQAIAQLGDLENQLLTGLERLRGLLTSGPLSQKQLDAAIAEITQSLQRAAPSPLAGAMTALQTLASIVVALVLLFFLLRDGAGMWRWIVGQVPGHRRRQVDVSARAGWETLVSYIRGIVVVAAIDAVGIGVALLVLDVPLALTLAFLTFLFAFIPIAGAFMAGAVAVLVALVSNGLTNALLVLAAVVIVQQVEGNFLEPFIIGRALRLHPAVVLVAVTGGTLVGGIAGAVVAVPLVAVTYRIADRARAYSEEERARPVPAGGRPGPAPGGGGPGPAPPAAAEG</sequence>
<keyword evidence="11" id="KW-1185">Reference proteome</keyword>
<keyword evidence="5 9" id="KW-0812">Transmembrane</keyword>
<keyword evidence="7 9" id="KW-0472">Membrane</keyword>
<comment type="similarity">
    <text evidence="2">Belongs to the autoinducer-2 exporter (AI-2E) (TC 2.A.86) family.</text>
</comment>
<feature type="compositionally biased region" description="Gly residues" evidence="8">
    <location>
        <begin position="363"/>
        <end position="374"/>
    </location>
</feature>
<name>A0ABV8IDY2_9ACTN</name>
<feature type="transmembrane region" description="Helical" evidence="9">
    <location>
        <begin position="276"/>
        <end position="293"/>
    </location>
</feature>
<dbReference type="PANTHER" id="PTHR21716:SF53">
    <property type="entry name" value="PERMEASE PERM-RELATED"/>
    <property type="match status" value="1"/>
</dbReference>
<feature type="transmembrane region" description="Helical" evidence="9">
    <location>
        <begin position="243"/>
        <end position="269"/>
    </location>
</feature>
<gene>
    <name evidence="10" type="ORF">ACFOWE_25555</name>
</gene>
<comment type="subcellular location">
    <subcellularLocation>
        <location evidence="1">Cell membrane</location>
        <topology evidence="1">Multi-pass membrane protein</topology>
    </subcellularLocation>
</comment>
<evidence type="ECO:0000256" key="4">
    <source>
        <dbReference type="ARBA" id="ARBA00022475"/>
    </source>
</evidence>
<comment type="caution">
    <text evidence="10">The sequence shown here is derived from an EMBL/GenBank/DDBJ whole genome shotgun (WGS) entry which is preliminary data.</text>
</comment>
<dbReference type="EMBL" id="JBHSBM010000034">
    <property type="protein sequence ID" value="MFC4061681.1"/>
    <property type="molecule type" value="Genomic_DNA"/>
</dbReference>
<protein>
    <submittedName>
        <fullName evidence="10">AI-2E family transporter</fullName>
    </submittedName>
</protein>
<feature type="transmembrane region" description="Helical" evidence="9">
    <location>
        <begin position="215"/>
        <end position="237"/>
    </location>
</feature>
<accession>A0ABV8IDY2</accession>
<evidence type="ECO:0000313" key="10">
    <source>
        <dbReference type="EMBL" id="MFC4061681.1"/>
    </source>
</evidence>
<reference evidence="11" key="1">
    <citation type="journal article" date="2019" name="Int. J. Syst. Evol. Microbiol.">
        <title>The Global Catalogue of Microorganisms (GCM) 10K type strain sequencing project: providing services to taxonomists for standard genome sequencing and annotation.</title>
        <authorList>
            <consortium name="The Broad Institute Genomics Platform"/>
            <consortium name="The Broad Institute Genome Sequencing Center for Infectious Disease"/>
            <person name="Wu L."/>
            <person name="Ma J."/>
        </authorList>
    </citation>
    <scope>NUCLEOTIDE SEQUENCE [LARGE SCALE GENOMIC DNA]</scope>
    <source>
        <strain evidence="11">TBRC 4489</strain>
    </source>
</reference>
<evidence type="ECO:0000256" key="2">
    <source>
        <dbReference type="ARBA" id="ARBA00009773"/>
    </source>
</evidence>
<evidence type="ECO:0000256" key="9">
    <source>
        <dbReference type="SAM" id="Phobius"/>
    </source>
</evidence>
<dbReference type="RefSeq" id="WP_377292091.1">
    <property type="nucleotide sequence ID" value="NZ_JBHSBM010000034.1"/>
</dbReference>
<keyword evidence="6 9" id="KW-1133">Transmembrane helix</keyword>
<feature type="transmembrane region" description="Helical" evidence="9">
    <location>
        <begin position="155"/>
        <end position="179"/>
    </location>
</feature>
<feature type="transmembrane region" description="Helical" evidence="9">
    <location>
        <begin position="313"/>
        <end position="339"/>
    </location>
</feature>